<evidence type="ECO:0000313" key="1">
    <source>
        <dbReference type="EMBL" id="MDQ0271249.1"/>
    </source>
</evidence>
<dbReference type="Proteomes" id="UP001238088">
    <property type="component" value="Unassembled WGS sequence"/>
</dbReference>
<evidence type="ECO:0000313" key="2">
    <source>
        <dbReference type="Proteomes" id="UP001238088"/>
    </source>
</evidence>
<reference evidence="1 2" key="1">
    <citation type="submission" date="2023-07" db="EMBL/GenBank/DDBJ databases">
        <title>Genomic Encyclopedia of Type Strains, Phase IV (KMG-IV): sequencing the most valuable type-strain genomes for metagenomic binning, comparative biology and taxonomic classification.</title>
        <authorList>
            <person name="Goeker M."/>
        </authorList>
    </citation>
    <scope>NUCLEOTIDE SEQUENCE [LARGE SCALE GENOMIC DNA]</scope>
    <source>
        <strain evidence="1 2">DSM 23494</strain>
    </source>
</reference>
<protein>
    <submittedName>
        <fullName evidence="1">Site-specific recombinase XerD</fullName>
    </submittedName>
</protein>
<gene>
    <name evidence="1" type="ORF">J2S17_003137</name>
</gene>
<name>A0ABU0AK44_9BACI</name>
<organism evidence="1 2">
    <name type="scientific">Cytobacillus purgationiresistens</name>
    <dbReference type="NCBI Taxonomy" id="863449"/>
    <lineage>
        <taxon>Bacteria</taxon>
        <taxon>Bacillati</taxon>
        <taxon>Bacillota</taxon>
        <taxon>Bacilli</taxon>
        <taxon>Bacillales</taxon>
        <taxon>Bacillaceae</taxon>
        <taxon>Cytobacillus</taxon>
    </lineage>
</organism>
<comment type="caution">
    <text evidence="1">The sequence shown here is derived from an EMBL/GenBank/DDBJ whole genome shotgun (WGS) entry which is preliminary data.</text>
</comment>
<keyword evidence="2" id="KW-1185">Reference proteome</keyword>
<sequence length="117" mass="13931">MKNQMRKDFIDRQFTHANSFTLRMLQPSLDRVSTFLTEETNVRFITFVSEEHISAYFRHHHNQNFNILSFSEVIKDLKNLKFFLTNFTSSSRIMHLDFSVSSIQSWIEPPKEVTLVN</sequence>
<accession>A0ABU0AK44</accession>
<dbReference type="RefSeq" id="WP_307476278.1">
    <property type="nucleotide sequence ID" value="NZ_JAUSUB010000013.1"/>
</dbReference>
<dbReference type="EMBL" id="JAUSUB010000013">
    <property type="protein sequence ID" value="MDQ0271249.1"/>
    <property type="molecule type" value="Genomic_DNA"/>
</dbReference>
<proteinExistence type="predicted"/>